<keyword evidence="2 8" id="KW-0285">Flavoprotein</keyword>
<keyword evidence="4 8" id="KW-0560">Oxidoreductase</keyword>
<feature type="domain" description="ERV/ALR sulfhydryl oxidase" evidence="10">
    <location>
        <begin position="219"/>
        <end position="319"/>
    </location>
</feature>
<dbReference type="InterPro" id="IPR017905">
    <property type="entry name" value="ERV/ALR_sulphydryl_oxidase"/>
</dbReference>
<dbReference type="InterPro" id="IPR039799">
    <property type="entry name" value="ALR/ERV"/>
</dbReference>
<dbReference type="Pfam" id="PF04777">
    <property type="entry name" value="Evr1_Alr"/>
    <property type="match status" value="1"/>
</dbReference>
<keyword evidence="3 8" id="KW-0274">FAD</keyword>
<dbReference type="PROSITE" id="PS51324">
    <property type="entry name" value="ERV_ALR"/>
    <property type="match status" value="1"/>
</dbReference>
<dbReference type="STRING" id="3055.A0A2K3CYV7"/>
<proteinExistence type="predicted"/>
<evidence type="ECO:0000256" key="1">
    <source>
        <dbReference type="ARBA" id="ARBA00001974"/>
    </source>
</evidence>
<evidence type="ECO:0000256" key="3">
    <source>
        <dbReference type="ARBA" id="ARBA00022827"/>
    </source>
</evidence>
<sequence length="329" mass="33104">MGGRRPIIQESRMRSPGEDEEPTATLQRPSPKHISRLPAHLQLNPPPAPRKLPTAGALVSEQPVVNAAAVALGASVSEAPAGPDVGGTAVPGAGTHMPNAAAAVSEAAATPAARKLSDCKSRACSGVLKAFKRALHEEGQTAAAGPPSPASSLAASSPAPAPPPAPGASAPHPAAPASATIAAAVGTAMGAAACAAEGGAASGTAGGGAGASGAPPLPCPPDTWELGRATWTFLHSVAAGYPESPSERQQGLMRGMVEGLAEFYPCEVCREHLREQVAARPPQVGSARELNMWLCGLHNEVNEMLGKPLFDCARVGERWREGPADGSCD</sequence>
<dbReference type="GeneID" id="5718228"/>
<feature type="region of interest" description="Disordered" evidence="9">
    <location>
        <begin position="199"/>
        <end position="222"/>
    </location>
</feature>
<evidence type="ECO:0000256" key="4">
    <source>
        <dbReference type="ARBA" id="ARBA00023002"/>
    </source>
</evidence>
<dbReference type="AlphaFoldDB" id="A0A2K3CYV7"/>
<dbReference type="GO" id="GO:0050660">
    <property type="term" value="F:flavin adenine dinucleotide binding"/>
    <property type="evidence" value="ECO:0000318"/>
    <property type="project" value="GO_Central"/>
</dbReference>
<evidence type="ECO:0000259" key="10">
    <source>
        <dbReference type="PROSITE" id="PS51324"/>
    </source>
</evidence>
<dbReference type="Gramene" id="PNW73470">
    <property type="protein sequence ID" value="PNW73470"/>
    <property type="gene ID" value="CHLRE_14g633000v5"/>
</dbReference>
<dbReference type="SUPFAM" id="SSF69000">
    <property type="entry name" value="FAD-dependent thiol oxidase"/>
    <property type="match status" value="1"/>
</dbReference>
<feature type="region of interest" description="Disordered" evidence="9">
    <location>
        <begin position="1"/>
        <end position="55"/>
    </location>
</feature>
<dbReference type="Gene3D" id="1.20.120.310">
    <property type="entry name" value="ERV/ALR sulfhydryl oxidase domain"/>
    <property type="match status" value="1"/>
</dbReference>
<feature type="compositionally biased region" description="Low complexity" evidence="9">
    <location>
        <begin position="141"/>
        <end position="158"/>
    </location>
</feature>
<evidence type="ECO:0000313" key="11">
    <source>
        <dbReference type="EMBL" id="PNW73470.1"/>
    </source>
</evidence>
<comment type="catalytic activity">
    <reaction evidence="6">
        <text>2 R'C(R)SH + O2 = R'C(R)S-S(R)CR' + H2O2</text>
        <dbReference type="Rhea" id="RHEA:17357"/>
        <dbReference type="ChEBI" id="CHEBI:15379"/>
        <dbReference type="ChEBI" id="CHEBI:16240"/>
        <dbReference type="ChEBI" id="CHEBI:16520"/>
        <dbReference type="ChEBI" id="CHEBI:17412"/>
        <dbReference type="EC" id="1.8.3.2"/>
    </reaction>
    <physiologicalReaction direction="left-to-right" evidence="6">
        <dbReference type="Rhea" id="RHEA:17358"/>
    </physiologicalReaction>
</comment>
<evidence type="ECO:0000256" key="5">
    <source>
        <dbReference type="ARBA" id="ARBA00023157"/>
    </source>
</evidence>
<evidence type="ECO:0000256" key="8">
    <source>
        <dbReference type="RuleBase" id="RU371123"/>
    </source>
</evidence>
<dbReference type="InterPro" id="IPR036774">
    <property type="entry name" value="ERV/ALR_sulphydryl_oxid_sf"/>
</dbReference>
<evidence type="ECO:0000256" key="7">
    <source>
        <dbReference type="ARBA" id="ARBA00054445"/>
    </source>
</evidence>
<evidence type="ECO:0000256" key="9">
    <source>
        <dbReference type="SAM" id="MobiDB-lite"/>
    </source>
</evidence>
<dbReference type="Proteomes" id="UP000006906">
    <property type="component" value="Chromosome 14"/>
</dbReference>
<dbReference type="GO" id="GO:0016971">
    <property type="term" value="F:flavin-dependent sulfhydryl oxidase activity"/>
    <property type="evidence" value="ECO:0000318"/>
    <property type="project" value="GO_Central"/>
</dbReference>
<feature type="compositionally biased region" description="Gly residues" evidence="9">
    <location>
        <begin position="200"/>
        <end position="211"/>
    </location>
</feature>
<dbReference type="EC" id="1.8.3.2" evidence="8"/>
<dbReference type="FunFam" id="1.20.120.310:FF:000002">
    <property type="entry name" value="Sulfhydryl oxidase"/>
    <property type="match status" value="1"/>
</dbReference>
<dbReference type="GO" id="GO:0005739">
    <property type="term" value="C:mitochondrion"/>
    <property type="evidence" value="ECO:0000318"/>
    <property type="project" value="GO_Central"/>
</dbReference>
<dbReference type="PANTHER" id="PTHR12645">
    <property type="entry name" value="ALR/ERV"/>
    <property type="match status" value="1"/>
</dbReference>
<gene>
    <name evidence="11" type="ORF">CHLRE_14g633000v5</name>
</gene>
<evidence type="ECO:0000313" key="12">
    <source>
        <dbReference type="Proteomes" id="UP000006906"/>
    </source>
</evidence>
<keyword evidence="12" id="KW-1185">Reference proteome</keyword>
<dbReference type="EMBL" id="CM008975">
    <property type="protein sequence ID" value="PNW73470.1"/>
    <property type="molecule type" value="Genomic_DNA"/>
</dbReference>
<name>A0A2K3CYV7_CHLRE</name>
<evidence type="ECO:0000256" key="6">
    <source>
        <dbReference type="ARBA" id="ARBA00052964"/>
    </source>
</evidence>
<organism evidence="11 12">
    <name type="scientific">Chlamydomonas reinhardtii</name>
    <name type="common">Chlamydomonas smithii</name>
    <dbReference type="NCBI Taxonomy" id="3055"/>
    <lineage>
        <taxon>Eukaryota</taxon>
        <taxon>Viridiplantae</taxon>
        <taxon>Chlorophyta</taxon>
        <taxon>core chlorophytes</taxon>
        <taxon>Chlorophyceae</taxon>
        <taxon>CS clade</taxon>
        <taxon>Chlamydomonadales</taxon>
        <taxon>Chlamydomonadaceae</taxon>
        <taxon>Chlamydomonas</taxon>
    </lineage>
</organism>
<reference evidence="11 12" key="1">
    <citation type="journal article" date="2007" name="Science">
        <title>The Chlamydomonas genome reveals the evolution of key animal and plant functions.</title>
        <authorList>
            <person name="Merchant S.S."/>
            <person name="Prochnik S.E."/>
            <person name="Vallon O."/>
            <person name="Harris E.H."/>
            <person name="Karpowicz S.J."/>
            <person name="Witman G.B."/>
            <person name="Terry A."/>
            <person name="Salamov A."/>
            <person name="Fritz-Laylin L.K."/>
            <person name="Marechal-Drouard L."/>
            <person name="Marshall W.F."/>
            <person name="Qu L.H."/>
            <person name="Nelson D.R."/>
            <person name="Sanderfoot A.A."/>
            <person name="Spalding M.H."/>
            <person name="Kapitonov V.V."/>
            <person name="Ren Q."/>
            <person name="Ferris P."/>
            <person name="Lindquist E."/>
            <person name="Shapiro H."/>
            <person name="Lucas S.M."/>
            <person name="Grimwood J."/>
            <person name="Schmutz J."/>
            <person name="Cardol P."/>
            <person name="Cerutti H."/>
            <person name="Chanfreau G."/>
            <person name="Chen C.L."/>
            <person name="Cognat V."/>
            <person name="Croft M.T."/>
            <person name="Dent R."/>
            <person name="Dutcher S."/>
            <person name="Fernandez E."/>
            <person name="Fukuzawa H."/>
            <person name="Gonzalez-Ballester D."/>
            <person name="Gonzalez-Halphen D."/>
            <person name="Hallmann A."/>
            <person name="Hanikenne M."/>
            <person name="Hippler M."/>
            <person name="Inwood W."/>
            <person name="Jabbari K."/>
            <person name="Kalanon M."/>
            <person name="Kuras R."/>
            <person name="Lefebvre P.A."/>
            <person name="Lemaire S.D."/>
            <person name="Lobanov A.V."/>
            <person name="Lohr M."/>
            <person name="Manuell A."/>
            <person name="Meier I."/>
            <person name="Mets L."/>
            <person name="Mittag M."/>
            <person name="Mittelmeier T."/>
            <person name="Moroney J.V."/>
            <person name="Moseley J."/>
            <person name="Napoli C."/>
            <person name="Nedelcu A.M."/>
            <person name="Niyogi K."/>
            <person name="Novoselov S.V."/>
            <person name="Paulsen I.T."/>
            <person name="Pazour G."/>
            <person name="Purton S."/>
            <person name="Ral J.P."/>
            <person name="Riano-Pachon D.M."/>
            <person name="Riekhof W."/>
            <person name="Rymarquis L."/>
            <person name="Schroda M."/>
            <person name="Stern D."/>
            <person name="Umen J."/>
            <person name="Willows R."/>
            <person name="Wilson N."/>
            <person name="Zimmer S.L."/>
            <person name="Allmer J."/>
            <person name="Balk J."/>
            <person name="Bisova K."/>
            <person name="Chen C.J."/>
            <person name="Elias M."/>
            <person name="Gendler K."/>
            <person name="Hauser C."/>
            <person name="Lamb M.R."/>
            <person name="Ledford H."/>
            <person name="Long J.C."/>
            <person name="Minagawa J."/>
            <person name="Page M.D."/>
            <person name="Pan J."/>
            <person name="Pootakham W."/>
            <person name="Roje S."/>
            <person name="Rose A."/>
            <person name="Stahlberg E."/>
            <person name="Terauchi A.M."/>
            <person name="Yang P."/>
            <person name="Ball S."/>
            <person name="Bowler C."/>
            <person name="Dieckmann C.L."/>
            <person name="Gladyshev V.N."/>
            <person name="Green P."/>
            <person name="Jorgensen R."/>
            <person name="Mayfield S."/>
            <person name="Mueller-Roeber B."/>
            <person name="Rajamani S."/>
            <person name="Sayre R.T."/>
            <person name="Brokstein P."/>
            <person name="Dubchak I."/>
            <person name="Goodstein D."/>
            <person name="Hornick L."/>
            <person name="Huang Y.W."/>
            <person name="Jhaveri J."/>
            <person name="Luo Y."/>
            <person name="Martinez D."/>
            <person name="Ngau W.C."/>
            <person name="Otillar B."/>
            <person name="Poliakov A."/>
            <person name="Porter A."/>
            <person name="Szajkowski L."/>
            <person name="Werner G."/>
            <person name="Zhou K."/>
            <person name="Grigoriev I.V."/>
            <person name="Rokhsar D.S."/>
            <person name="Grossman A.R."/>
        </authorList>
    </citation>
    <scope>NUCLEOTIDE SEQUENCE [LARGE SCALE GENOMIC DNA]</scope>
    <source>
        <strain evidence="12">CC-503</strain>
    </source>
</reference>
<dbReference type="RefSeq" id="XP_042917125.1">
    <property type="nucleotide sequence ID" value="XM_043070452.1"/>
</dbReference>
<feature type="region of interest" description="Disordered" evidence="9">
    <location>
        <begin position="139"/>
        <end position="174"/>
    </location>
</feature>
<accession>A0A2K3CYV7</accession>
<keyword evidence="5" id="KW-1015">Disulfide bond</keyword>
<comment type="cofactor">
    <cofactor evidence="1 8">
        <name>FAD</name>
        <dbReference type="ChEBI" id="CHEBI:57692"/>
    </cofactor>
</comment>
<dbReference type="ExpressionAtlas" id="A0A2K3CYV7">
    <property type="expression patterns" value="baseline"/>
</dbReference>
<dbReference type="InParanoid" id="A0A2K3CYV7"/>
<dbReference type="PANTHER" id="PTHR12645:SF0">
    <property type="entry name" value="FAD-LINKED SULFHYDRYL OXIDASE ALR"/>
    <property type="match status" value="1"/>
</dbReference>
<dbReference type="KEGG" id="cre:CHLRE_14g633000v5"/>
<evidence type="ECO:0000256" key="2">
    <source>
        <dbReference type="ARBA" id="ARBA00022630"/>
    </source>
</evidence>
<dbReference type="OrthoDB" id="17199at2759"/>
<protein>
    <recommendedName>
        <fullName evidence="8">Sulfhydryl oxidase</fullName>
        <ecNumber evidence="8">1.8.3.2</ecNumber>
    </recommendedName>
</protein>
<comment type="function">
    <text evidence="7">FAD-dependent sulfhydryl oxidase that catalyzes disulfide bond formation. Oxidizes thioredoxin in vitro. Required for the import and folding of small cysteine-containing proteins in the mitochondrial intermembrane space, and can act independently of the oxidoreductase MIA40. Can oxidize the cytochrome c oxidase assembly protein COX19, a typical substrate of MIA40.</text>
</comment>